<dbReference type="InterPro" id="IPR002078">
    <property type="entry name" value="Sigma_54_int"/>
</dbReference>
<dbReference type="Gene3D" id="3.40.50.300">
    <property type="entry name" value="P-loop containing nucleotide triphosphate hydrolases"/>
    <property type="match status" value="1"/>
</dbReference>
<organism evidence="2 3">
    <name type="scientific">Candidatus Kryptonium thompsonii</name>
    <dbReference type="NCBI Taxonomy" id="1633631"/>
    <lineage>
        <taxon>Bacteria</taxon>
        <taxon>Pseudomonadati</taxon>
        <taxon>Candidatus Kryptoniota</taxon>
        <taxon>Candidatus Kryptonium</taxon>
    </lineage>
</organism>
<dbReference type="SUPFAM" id="SSF52540">
    <property type="entry name" value="P-loop containing nucleoside triphosphate hydrolases"/>
    <property type="match status" value="1"/>
</dbReference>
<accession>A0ABM9UY24</accession>
<feature type="domain" description="Sigma-54 factor interaction" evidence="1">
    <location>
        <begin position="26"/>
        <end position="82"/>
    </location>
</feature>
<dbReference type="InterPro" id="IPR027417">
    <property type="entry name" value="P-loop_NTPase"/>
</dbReference>
<dbReference type="Pfam" id="PF00158">
    <property type="entry name" value="Sigma54_activat"/>
    <property type="match status" value="1"/>
</dbReference>
<proteinExistence type="predicted"/>
<evidence type="ECO:0000313" key="3">
    <source>
        <dbReference type="Proteomes" id="UP000182200"/>
    </source>
</evidence>
<keyword evidence="3" id="KW-1185">Reference proteome</keyword>
<dbReference type="RefSeq" id="WP_075447139.1">
    <property type="nucleotide sequence ID" value="NZ_CZVI01000064.1"/>
</dbReference>
<name>A0ABM9UY24_9BACT</name>
<gene>
    <name evidence="2" type="ORF">JGI8_02118</name>
</gene>
<reference evidence="2 3" key="1">
    <citation type="submission" date="2015-11" db="EMBL/GenBank/DDBJ databases">
        <authorList>
            <person name="Varghese N."/>
        </authorList>
    </citation>
    <scope>NUCLEOTIDE SEQUENCE [LARGE SCALE GENOMIC DNA]</scope>
    <source>
        <strain evidence="2 3">JGI-8</strain>
    </source>
</reference>
<dbReference type="EMBL" id="CZVI01000064">
    <property type="protein sequence ID" value="CUS95166.1"/>
    <property type="molecule type" value="Genomic_DNA"/>
</dbReference>
<sequence>MIGDIDPIKAATQKLYYSHEGVIHWGIIPRTNRGIFVINELPDLQPRIQVGLFNIMQERDIQIRGFNIRIPLDIMIIFTANPEDYTNRGNIITPLKDRIGSQILTHYPRTIEDGIKITEQEAWLNRDSGKKVIIPYYFKEIIEQVAFQARTSEFVDQKSGVSARLTISCMENLISNAERRAIRLNEDVIYPRICDLNFILPGITGKVELVFEGEQEGSVKVSKALIGKAIREVFKKYFPDPLPKSRYHSYEEKGRTQAQSSHQEYAQIIAWFESGNKIEISDEMPIDAFYAELCKVKGLKEIAKKYLKVDENDKYAMATAMEFVLDGLHQFSRIAKDEVDNISSYKDMVVSIFSSRTREEF</sequence>
<dbReference type="Proteomes" id="UP000182200">
    <property type="component" value="Unassembled WGS sequence"/>
</dbReference>
<dbReference type="PANTHER" id="PTHR30267:SF2">
    <property type="entry name" value="PROTEIN PRKA"/>
    <property type="match status" value="1"/>
</dbReference>
<evidence type="ECO:0000259" key="1">
    <source>
        <dbReference type="Pfam" id="PF00158"/>
    </source>
</evidence>
<protein>
    <submittedName>
        <fullName evidence="2">Sigma-54 interaction domain-containing protein</fullName>
    </submittedName>
</protein>
<comment type="caution">
    <text evidence="2">The sequence shown here is derived from an EMBL/GenBank/DDBJ whole genome shotgun (WGS) entry which is preliminary data.</text>
</comment>
<evidence type="ECO:0000313" key="2">
    <source>
        <dbReference type="EMBL" id="CUS95166.1"/>
    </source>
</evidence>
<dbReference type="PANTHER" id="PTHR30267">
    <property type="entry name" value="PROTEIN KINASE PRKA"/>
    <property type="match status" value="1"/>
</dbReference>